<dbReference type="GeneID" id="9887700"/>
<evidence type="ECO:0000313" key="2">
    <source>
        <dbReference type="Proteomes" id="UP000029781"/>
    </source>
</evidence>
<gene>
    <name evidence="1" type="ORF">crov298</name>
</gene>
<name>E3T568_CROVB</name>
<organismHost>
    <name type="scientific">Cafeteria roenbergensis</name>
    <name type="common">Marine flagellate</name>
    <dbReference type="NCBI Taxonomy" id="33653"/>
</organismHost>
<organism evidence="1 2">
    <name type="scientific">Cafeteria roenbergensis virus (strain BV-PW1)</name>
    <name type="common">CroV</name>
    <dbReference type="NCBI Taxonomy" id="693272"/>
    <lineage>
        <taxon>Viruses</taxon>
        <taxon>Varidnaviria</taxon>
        <taxon>Bamfordvirae</taxon>
        <taxon>Nucleocytoviricota</taxon>
        <taxon>Megaviricetes</taxon>
        <taxon>Imitervirales</taxon>
        <taxon>Mimiviridae</taxon>
        <taxon>Aliimimivirinae</taxon>
        <taxon>Rheavirus</taxon>
        <taxon>Rheavirus sinusmexicani</taxon>
    </lineage>
</organism>
<keyword evidence="2" id="KW-1185">Reference proteome</keyword>
<dbReference type="RefSeq" id="YP_003969930.1">
    <property type="nucleotide sequence ID" value="NC_014637.1"/>
</dbReference>
<dbReference type="OrthoDB" id="2963at10239"/>
<proteinExistence type="predicted"/>
<protein>
    <submittedName>
        <fullName evidence="1">Uncharacterized protein</fullName>
    </submittedName>
</protein>
<evidence type="ECO:0000313" key="1">
    <source>
        <dbReference type="EMBL" id="ADO67331.1"/>
    </source>
</evidence>
<dbReference type="Proteomes" id="UP000029781">
    <property type="component" value="Segment"/>
</dbReference>
<dbReference type="EMBL" id="GU244497">
    <property type="protein sequence ID" value="ADO67331.1"/>
    <property type="molecule type" value="Genomic_DNA"/>
</dbReference>
<reference evidence="1 2" key="1">
    <citation type="journal article" date="2010" name="Proc. Natl. Acad. Sci. U.S.A.">
        <title>Giant virus with a remarkable complement of genes infects marine zooplankton.</title>
        <authorList>
            <person name="Fischer M.G."/>
            <person name="Allen M.J."/>
            <person name="Wilson W.H."/>
            <person name="Suttle C.A."/>
        </authorList>
    </citation>
    <scope>NUCLEOTIDE SEQUENCE [LARGE SCALE GENOMIC DNA]</scope>
    <source>
        <strain evidence="1 2">BV-PW1</strain>
    </source>
</reference>
<accession>E3T568</accession>
<dbReference type="KEGG" id="vg:9887700"/>
<sequence length="878" mass="103830">MSLESTYKNIVSNPFFGNIKVNPSKNNLEDIEDITQNNFYKYFKNIYVVSPLKTPKLSWFKPTMTQEDLTDMLNNCIILKKKKSLGKISIFFEWMKTVSTDIITHCKTGSLQFNKDEETDKEILILPIFLLSFDQINTFMEMYNDKDWFENFLINFKLSDNFKISQNFFEFKHALDTSPPTYWCKDNNTNINVTNTFLKRNFKWNIFKSNKDPSKIKTITEMKKYNINEDNYISMFFKTRGNFDDKFGKINFKLYHLPKINNLLNQEQFNQLLTDITPKNRFQLFFNILASPEYCHLIINNGQVWDLMDDVVSRCKPLVRYVMFYSYLSLYLQENIKKTFLNKNDTCILKLSNVCKLPTFPYLQSDPNSHPAIAAAHLINQKVIPLDNFYGIPCFVENSECAKNQNSISDVPTFKKKLNIFLTGNSTTNILCKMNWENIHLTGSVLSACVPEKPHLVNIVQHVPENVRNKEDYIYHRYFSEYYVKSDVDVLINISNPLELYLRTLKFKKDLENGMNHYNKINETHLEICRKGFFKFNYSFLINKLIPYWNKKGTILNTKDIISNLTNIETYKYFIPFYEEARVVFYTKFIEKTNLTWEECIKKYPIFFAPINYTNIVPNFYQKINNKYYKIDLDNINNIPFTSDYINEEPYYSVGENTKYKITHPTINHPFELFGVPNENPWATINKFHVGPVRGYYDGSDVYLTTSAVMSFHTNLSPDYRIMFGSNDPAEICNKYRMRGYGIILNKNELAQIITYSENIPFWKNLYQVNKTNKKSIENFLSHKKLNDKLFRPRTVNSTYFTDSNAVSNIYNIIHTNYIENPTSLFTNLIENCKSNNQIINEIYFKLKFLKANGKPEPLKRWMIDMGWDLFEMNKIYT</sequence>